<evidence type="ECO:0000313" key="5">
    <source>
        <dbReference type="EMBL" id="QBR47400.1"/>
    </source>
</evidence>
<dbReference type="PANTHER" id="PTHR33744:SF1">
    <property type="entry name" value="DNA-BINDING TRANSCRIPTIONAL ACTIVATOR ADER"/>
    <property type="match status" value="1"/>
</dbReference>
<dbReference type="Pfam" id="PF17853">
    <property type="entry name" value="GGDEF_2"/>
    <property type="match status" value="1"/>
</dbReference>
<feature type="domain" description="PucR C-terminal helix-turn-helix" evidence="3">
    <location>
        <begin position="456"/>
        <end position="513"/>
    </location>
</feature>
<dbReference type="InterPro" id="IPR051448">
    <property type="entry name" value="CdaR-like_regulators"/>
</dbReference>
<keyword evidence="6" id="KW-1185">Reference proteome</keyword>
<dbReference type="Proteomes" id="UP000295756">
    <property type="component" value="Chromosome"/>
</dbReference>
<dbReference type="Pfam" id="PF13556">
    <property type="entry name" value="HTH_30"/>
    <property type="match status" value="1"/>
</dbReference>
<dbReference type="Gene3D" id="1.10.10.2840">
    <property type="entry name" value="PucR C-terminal helix-turn-helix domain"/>
    <property type="match status" value="1"/>
</dbReference>
<evidence type="ECO:0000259" key="3">
    <source>
        <dbReference type="Pfam" id="PF13556"/>
    </source>
</evidence>
<proteinExistence type="inferred from homology"/>
<feature type="domain" description="CdaR GGDEF-like" evidence="4">
    <location>
        <begin position="290"/>
        <end position="412"/>
    </location>
</feature>
<comment type="similarity">
    <text evidence="1">Belongs to the CdaR family.</text>
</comment>
<dbReference type="PANTHER" id="PTHR33744">
    <property type="entry name" value="CARBOHYDRATE DIACID REGULATOR"/>
    <property type="match status" value="1"/>
</dbReference>
<reference evidence="5 6" key="1">
    <citation type="submission" date="2019-03" db="EMBL/GenBank/DDBJ databases">
        <title>Complete Genome Sequence of Leuconostoc kimchii strain NKJ218 Isolated from Homemade Kimchi.</title>
        <authorList>
            <person name="Jung J.Y."/>
            <person name="Jin H.M."/>
            <person name="Jung J.-W."/>
            <person name="Lee S.-Y."/>
            <person name="Ryu B.-G."/>
            <person name="Han S.-S."/>
            <person name="Kang H.K."/>
            <person name="Choi H.W."/>
            <person name="Chung E.J."/>
            <person name="Choi K.-M."/>
        </authorList>
    </citation>
    <scope>NUCLEOTIDE SEQUENCE [LARGE SCALE GENOMIC DNA]</scope>
    <source>
        <strain evidence="5 6">NKJ218</strain>
    </source>
</reference>
<dbReference type="InterPro" id="IPR012914">
    <property type="entry name" value="PucR_dom"/>
</dbReference>
<dbReference type="RefSeq" id="WP_013102408.1">
    <property type="nucleotide sequence ID" value="NZ_CP037939.1"/>
</dbReference>
<evidence type="ECO:0000259" key="2">
    <source>
        <dbReference type="Pfam" id="PF07905"/>
    </source>
</evidence>
<evidence type="ECO:0000313" key="6">
    <source>
        <dbReference type="Proteomes" id="UP000295756"/>
    </source>
</evidence>
<feature type="domain" description="Purine catabolism PurC-like" evidence="2">
    <location>
        <begin position="5"/>
        <end position="120"/>
    </location>
</feature>
<evidence type="ECO:0000259" key="4">
    <source>
        <dbReference type="Pfam" id="PF17853"/>
    </source>
</evidence>
<dbReference type="Pfam" id="PF07905">
    <property type="entry name" value="PucR"/>
    <property type="match status" value="1"/>
</dbReference>
<gene>
    <name evidence="5" type="ORF">EW139_04430</name>
</gene>
<evidence type="ECO:0000256" key="1">
    <source>
        <dbReference type="ARBA" id="ARBA00006754"/>
    </source>
</evidence>
<organism evidence="5 6">
    <name type="scientific">Leuconostoc kimchii</name>
    <dbReference type="NCBI Taxonomy" id="136609"/>
    <lineage>
        <taxon>Bacteria</taxon>
        <taxon>Bacillati</taxon>
        <taxon>Bacillota</taxon>
        <taxon>Bacilli</taxon>
        <taxon>Lactobacillales</taxon>
        <taxon>Lactobacillaceae</taxon>
        <taxon>Leuconostoc</taxon>
    </lineage>
</organism>
<name>A0ABX5SJ70_9LACO</name>
<dbReference type="InterPro" id="IPR042070">
    <property type="entry name" value="PucR_C-HTH_sf"/>
</dbReference>
<dbReference type="EMBL" id="CP037939">
    <property type="protein sequence ID" value="QBR47400.1"/>
    <property type="molecule type" value="Genomic_DNA"/>
</dbReference>
<protein>
    <submittedName>
        <fullName evidence="5">PucR family transcriptional regulator</fullName>
    </submittedName>
</protein>
<dbReference type="InterPro" id="IPR041522">
    <property type="entry name" value="CdaR_GGDEF"/>
</dbReference>
<accession>A0ABX5SJ70</accession>
<dbReference type="InterPro" id="IPR025736">
    <property type="entry name" value="PucR_C-HTH_dom"/>
</dbReference>
<sequence length="515" mass="59107">MKMKDILQDESLQNIQFAAGVGGSYRDVTQISMIDMPDMLDALYDGQLLVTTGFYFHENQDLLKNLVINMHKIHGAGIVIKQSAHLKNLSNDVTQLANKLNMPILWSPEHKELSLTVKQFTQAMCTIQNFELKQIIAINQQLSELNAKNITYQHLLDQSAKILNTPLVLLDSHFRARYASNQWLTQRDTLTHFLRHESHIDYLNLTKPTQVRLYQETIDILPIFSALNENKAFAAFIVNQSDSSDFQILKRQQVVNTLGLANSRTDLLNETAFRNRSEFFLNVMQNSLSPSAISHYLQDTHINDNQYYHVAIIEFVQKDTTIESRQFEIRQQLTRWYITEYQSPVLIFSYQQQLVLLVAEEINISVFLQALTSFLNQQKSLHHKFTIGFSKLAETIYSLSDLYEQANHALQLTSSAHPLMVFRPKNAQGLLNLLPKTETHAFIEKTLGGILSNPELLNTLKTYIILHQNVTAVSLNLFVHRNTVTYRLKRISVLLDVNLEMPDVLADIQLALLLL</sequence>